<evidence type="ECO:0000313" key="2">
    <source>
        <dbReference type="EMBL" id="MBU6112517.1"/>
    </source>
</evidence>
<sequence>MVTIKHTRDSIEKLEQERNDYKKQHDSLIKDVEKLRDDLEELKKYNYELECAVDSDLKQQVDKWFEEWQDAKVEKDLLELELQDTKEDYRIVNSKYTNVTNYIKNKALHNPSVSRYIDLVHVIDDLERD</sequence>
<evidence type="ECO:0000313" key="3">
    <source>
        <dbReference type="Proteomes" id="UP000770161"/>
    </source>
</evidence>
<accession>A0ABS6GT91</accession>
<dbReference type="RefSeq" id="WP_216683164.1">
    <property type="nucleotide sequence ID" value="NZ_JAHLZN010000001.1"/>
</dbReference>
<keyword evidence="3" id="KW-1185">Reference proteome</keyword>
<feature type="coiled-coil region" evidence="1">
    <location>
        <begin position="4"/>
        <end position="95"/>
    </location>
</feature>
<organism evidence="2 3">
    <name type="scientific">Mammaliicoccus lentus</name>
    <name type="common">Staphylococcus lentus</name>
    <dbReference type="NCBI Taxonomy" id="42858"/>
    <lineage>
        <taxon>Bacteria</taxon>
        <taxon>Bacillati</taxon>
        <taxon>Bacillota</taxon>
        <taxon>Bacilli</taxon>
        <taxon>Bacillales</taxon>
        <taxon>Staphylococcaceae</taxon>
        <taxon>Mammaliicoccus</taxon>
    </lineage>
</organism>
<comment type="caution">
    <text evidence="2">The sequence shown here is derived from an EMBL/GenBank/DDBJ whole genome shotgun (WGS) entry which is preliminary data.</text>
</comment>
<proteinExistence type="predicted"/>
<reference evidence="2 3" key="1">
    <citation type="submission" date="2021-06" db="EMBL/GenBank/DDBJ databases">
        <title>Staphylococcus lentus K169 genome sequencing.</title>
        <authorList>
            <person name="Sundareshan S."/>
            <person name="Akhila D.S."/>
            <person name="Prachi D."/>
            <person name="Sivakumar R."/>
            <person name="Rajendhran J."/>
            <person name="Isloor S."/>
            <person name="Hegde N.R."/>
        </authorList>
    </citation>
    <scope>NUCLEOTIDE SEQUENCE [LARGE SCALE GENOMIC DNA]</scope>
    <source>
        <strain evidence="2 3">K169</strain>
    </source>
</reference>
<keyword evidence="1" id="KW-0175">Coiled coil</keyword>
<protein>
    <submittedName>
        <fullName evidence="2">Uncharacterized protein</fullName>
    </submittedName>
</protein>
<gene>
    <name evidence="2" type="ORF">KQ656_01030</name>
</gene>
<dbReference type="EMBL" id="JAHLZN010000001">
    <property type="protein sequence ID" value="MBU6112517.1"/>
    <property type="molecule type" value="Genomic_DNA"/>
</dbReference>
<name>A0ABS6GT91_MAMLE</name>
<dbReference type="Proteomes" id="UP000770161">
    <property type="component" value="Unassembled WGS sequence"/>
</dbReference>
<evidence type="ECO:0000256" key="1">
    <source>
        <dbReference type="SAM" id="Coils"/>
    </source>
</evidence>